<evidence type="ECO:0000313" key="3">
    <source>
        <dbReference type="EMBL" id="TWP29874.1"/>
    </source>
</evidence>
<dbReference type="OrthoDB" id="5432251at2"/>
<name>A0A563DJ87_9FLAO</name>
<comment type="caution">
    <text evidence="3">The sequence shown here is derived from an EMBL/GenBank/DDBJ whole genome shotgun (WGS) entry which is preliminary data.</text>
</comment>
<accession>A0A563DJ87</accession>
<organism evidence="3 4">
    <name type="scientific">Apibacter muscae</name>
    <dbReference type="NCBI Taxonomy" id="2509004"/>
    <lineage>
        <taxon>Bacteria</taxon>
        <taxon>Pseudomonadati</taxon>
        <taxon>Bacteroidota</taxon>
        <taxon>Flavobacteriia</taxon>
        <taxon>Flavobacteriales</taxon>
        <taxon>Weeksellaceae</taxon>
        <taxon>Apibacter</taxon>
    </lineage>
</organism>
<dbReference type="Pfam" id="PF13590">
    <property type="entry name" value="DUF4136"/>
    <property type="match status" value="1"/>
</dbReference>
<dbReference type="InterPro" id="IPR025411">
    <property type="entry name" value="DUF4136"/>
</dbReference>
<dbReference type="EMBL" id="SELH01000013">
    <property type="protein sequence ID" value="TWP29874.1"/>
    <property type="molecule type" value="Genomic_DNA"/>
</dbReference>
<proteinExistence type="predicted"/>
<sequence length="189" mass="21563">MKKYIIPFLMFILLTSCQTQNGAIDYDTQYNFSKIKTYDYYIDNVVQSNSIDSASIMKNLNYVLETKGLTRNTQNPDVYIALQVSKRDETQVSNVVNLGVGGGGPWFGLGTNIGIPIRNKVTAYFIQVSMDDANTNNLIWTGQTVEDLPYGSKPETKSRFFKSSLESLFKKFPPKVRKTKKQMKKNYYN</sequence>
<dbReference type="Gene3D" id="3.30.160.670">
    <property type="match status" value="1"/>
</dbReference>
<protein>
    <submittedName>
        <fullName evidence="3">DUF4136 domain-containing protein</fullName>
    </submittedName>
</protein>
<gene>
    <name evidence="3" type="ORF">ETU09_02520</name>
</gene>
<evidence type="ECO:0000256" key="1">
    <source>
        <dbReference type="SAM" id="SignalP"/>
    </source>
</evidence>
<dbReference type="PROSITE" id="PS51257">
    <property type="entry name" value="PROKAR_LIPOPROTEIN"/>
    <property type="match status" value="1"/>
</dbReference>
<feature type="signal peptide" evidence="1">
    <location>
        <begin position="1"/>
        <end position="22"/>
    </location>
</feature>
<keyword evidence="4" id="KW-1185">Reference proteome</keyword>
<evidence type="ECO:0000259" key="2">
    <source>
        <dbReference type="Pfam" id="PF13590"/>
    </source>
</evidence>
<keyword evidence="1" id="KW-0732">Signal</keyword>
<feature type="domain" description="DUF4136" evidence="2">
    <location>
        <begin position="24"/>
        <end position="174"/>
    </location>
</feature>
<reference evidence="3 4" key="1">
    <citation type="submission" date="2019-02" db="EMBL/GenBank/DDBJ databases">
        <title>Apibacter muscae sp. nov.: a novel member of the house fly microbiota.</title>
        <authorList>
            <person name="Park R."/>
        </authorList>
    </citation>
    <scope>NUCLEOTIDE SEQUENCE [LARGE SCALE GENOMIC DNA]</scope>
    <source>
        <strain evidence="3 4">AL1</strain>
    </source>
</reference>
<evidence type="ECO:0000313" key="4">
    <source>
        <dbReference type="Proteomes" id="UP000319499"/>
    </source>
</evidence>
<dbReference type="RefSeq" id="WP_146291677.1">
    <property type="nucleotide sequence ID" value="NZ_SELH01000013.1"/>
</dbReference>
<dbReference type="AlphaFoldDB" id="A0A563DJ87"/>
<feature type="chain" id="PRO_5022143047" evidence="1">
    <location>
        <begin position="23"/>
        <end position="189"/>
    </location>
</feature>
<dbReference type="Proteomes" id="UP000319499">
    <property type="component" value="Unassembled WGS sequence"/>
</dbReference>